<keyword evidence="2" id="KW-1185">Reference proteome</keyword>
<reference evidence="1 2" key="1">
    <citation type="submission" date="2024-09" db="EMBL/GenBank/DDBJ databases">
        <authorList>
            <person name="Sun Q."/>
            <person name="Mori K."/>
        </authorList>
    </citation>
    <scope>NUCLEOTIDE SEQUENCE [LARGE SCALE GENOMIC DNA]</scope>
    <source>
        <strain evidence="1 2">KCTC 23076</strain>
    </source>
</reference>
<evidence type="ECO:0008006" key="3">
    <source>
        <dbReference type="Google" id="ProtNLM"/>
    </source>
</evidence>
<evidence type="ECO:0000313" key="1">
    <source>
        <dbReference type="EMBL" id="MFC0682866.1"/>
    </source>
</evidence>
<sequence>MTSNVLIAAVVSMSLGGCATVQYGSRDAEADLQRLEPIPGKASLYVCRENAAFVGAGNRTSVIVDDKPIGTLKPNNFAHTVVEPGSHDIYLDQSPGGKSGTLTINTIADEVAIVWAGMTGNGWGVLTVDEFSDRAEAERCVRGAKYAVPPTN</sequence>
<name>A0ABV6S0V9_9GAMM</name>
<comment type="caution">
    <text evidence="1">The sequence shown here is derived from an EMBL/GenBank/DDBJ whole genome shotgun (WGS) entry which is preliminary data.</text>
</comment>
<protein>
    <recommendedName>
        <fullName evidence="3">DUF2846 domain-containing protein</fullName>
    </recommendedName>
</protein>
<dbReference type="EMBL" id="JBHLTG010000021">
    <property type="protein sequence ID" value="MFC0682866.1"/>
    <property type="molecule type" value="Genomic_DNA"/>
</dbReference>
<evidence type="ECO:0000313" key="2">
    <source>
        <dbReference type="Proteomes" id="UP001589896"/>
    </source>
</evidence>
<organism evidence="1 2">
    <name type="scientific">Lysobacter korlensis</name>
    <dbReference type="NCBI Taxonomy" id="553636"/>
    <lineage>
        <taxon>Bacteria</taxon>
        <taxon>Pseudomonadati</taxon>
        <taxon>Pseudomonadota</taxon>
        <taxon>Gammaproteobacteria</taxon>
        <taxon>Lysobacterales</taxon>
        <taxon>Lysobacteraceae</taxon>
        <taxon>Lysobacter</taxon>
    </lineage>
</organism>
<dbReference type="RefSeq" id="WP_386677302.1">
    <property type="nucleotide sequence ID" value="NZ_JBHLTG010000021.1"/>
</dbReference>
<proteinExistence type="predicted"/>
<gene>
    <name evidence="1" type="ORF">ACFFGH_33965</name>
</gene>
<dbReference type="Proteomes" id="UP001589896">
    <property type="component" value="Unassembled WGS sequence"/>
</dbReference>
<accession>A0ABV6S0V9</accession>